<proteinExistence type="predicted"/>
<dbReference type="eggNOG" id="ENOG502Z95Q">
    <property type="taxonomic scope" value="Bacteria"/>
</dbReference>
<reference evidence="1 2" key="1">
    <citation type="journal article" date="2008" name="J. Bacteriol.">
        <title>'Candidatus Cloacamonas acidaminovorans': genome sequence reconstruction provides a first glimpse of a new bacterial division.</title>
        <authorList>
            <person name="Pelletier E."/>
            <person name="Kreimeyer A."/>
            <person name="Bocs S."/>
            <person name="Rouy Z."/>
            <person name="Gyapay G."/>
            <person name="Chouari R."/>
            <person name="Riviere D."/>
            <person name="Ganesan A."/>
            <person name="Daegelen P."/>
            <person name="Sghir A."/>
            <person name="Cohen G.N."/>
            <person name="Medigue C."/>
            <person name="Weissenbach J."/>
            <person name="Le Paslier D."/>
        </authorList>
    </citation>
    <scope>NUCLEOTIDE SEQUENCE [LARGE SCALE GENOMIC DNA]</scope>
    <source>
        <strain evidence="2">Evry</strain>
    </source>
</reference>
<dbReference type="Proteomes" id="UP000002019">
    <property type="component" value="Chromosome"/>
</dbReference>
<dbReference type="OrthoDB" id="7595944at2"/>
<dbReference type="AlphaFoldDB" id="B0VHW2"/>
<dbReference type="KEGG" id="caci:CLOAM1061"/>
<dbReference type="RefSeq" id="WP_015424791.1">
    <property type="nucleotide sequence ID" value="NC_020449.1"/>
</dbReference>
<protein>
    <submittedName>
        <fullName evidence="1">Uncharacterized protein</fullName>
    </submittedName>
</protein>
<evidence type="ECO:0000313" key="2">
    <source>
        <dbReference type="Proteomes" id="UP000002019"/>
    </source>
</evidence>
<sequence length="262" mass="30953">MKKKILIAVKTYPNPSQKYNETVCTAGLDEDKKWIRIYPINFRSRPLAERYKKFQWIEVDIEKTEGRDFRPESYRLKNFDDEITTLEQVTSYDVKKEYILNNVYDSLDVLLRDSQEPKNISLATYKPSSIVSAGYEHCKRNWNKEEQEKFLQLNIFNIAPQIPLKKMPCNFKYTFKDINGSEHTMSILDWEIGALYWNCLKSSKSEKEACQKVINKLEDIANNKDMYFILGTTLEHHQRRLPNPFTIVGLFYPPVDEQLTIL</sequence>
<keyword evidence="2" id="KW-1185">Reference proteome</keyword>
<dbReference type="STRING" id="459349.CLOAM1061"/>
<evidence type="ECO:0000313" key="1">
    <source>
        <dbReference type="EMBL" id="CAO80933.1"/>
    </source>
</evidence>
<organism evidence="1 2">
    <name type="scientific">Cloacimonas acidaminovorans (strain Evry)</name>
    <dbReference type="NCBI Taxonomy" id="459349"/>
    <lineage>
        <taxon>Bacteria</taxon>
        <taxon>Pseudomonadati</taxon>
        <taxon>Candidatus Cloacimonadota</taxon>
        <taxon>Candidatus Cloacimonadia</taxon>
        <taxon>Candidatus Cloacimonadales</taxon>
        <taxon>Candidatus Cloacimonadaceae</taxon>
        <taxon>Candidatus Cloacimonas</taxon>
    </lineage>
</organism>
<gene>
    <name evidence="1" type="ordered locus">CLOAM1061</name>
</gene>
<accession>B0VHW2</accession>
<dbReference type="HOGENOM" id="CLU_085959_0_0_0"/>
<dbReference type="EMBL" id="CU466930">
    <property type="protein sequence ID" value="CAO80933.1"/>
    <property type="molecule type" value="Genomic_DNA"/>
</dbReference>
<name>B0VHW2_CLOAI</name>